<gene>
    <name evidence="1" type="primary">RvY_08427-1</name>
    <name evidence="1" type="synonym">RvY_08427.1</name>
    <name evidence="1" type="ORF">RvY_08427</name>
</gene>
<comment type="caution">
    <text evidence="1">The sequence shown here is derived from an EMBL/GenBank/DDBJ whole genome shotgun (WGS) entry which is preliminary data.</text>
</comment>
<sequence>MHTWGRHSFCQKKLARAIPCRKKIYPPLQISSKAIVQFQFGMAELFNLMCKIEHPSEEDSASRDTFGCKA</sequence>
<organism evidence="1 2">
    <name type="scientific">Ramazzottius varieornatus</name>
    <name type="common">Water bear</name>
    <name type="synonym">Tardigrade</name>
    <dbReference type="NCBI Taxonomy" id="947166"/>
    <lineage>
        <taxon>Eukaryota</taxon>
        <taxon>Metazoa</taxon>
        <taxon>Ecdysozoa</taxon>
        <taxon>Tardigrada</taxon>
        <taxon>Eutardigrada</taxon>
        <taxon>Parachela</taxon>
        <taxon>Hypsibioidea</taxon>
        <taxon>Ramazzottiidae</taxon>
        <taxon>Ramazzottius</taxon>
    </lineage>
</organism>
<dbReference type="Proteomes" id="UP000186922">
    <property type="component" value="Unassembled WGS sequence"/>
</dbReference>
<protein>
    <submittedName>
        <fullName evidence="1">Uncharacterized protein</fullName>
    </submittedName>
</protein>
<accession>A0A1D1VEY7</accession>
<reference evidence="1 2" key="1">
    <citation type="journal article" date="2016" name="Nat. Commun.">
        <title>Extremotolerant tardigrade genome and improved radiotolerance of human cultured cells by tardigrade-unique protein.</title>
        <authorList>
            <person name="Hashimoto T."/>
            <person name="Horikawa D.D."/>
            <person name="Saito Y."/>
            <person name="Kuwahara H."/>
            <person name="Kozuka-Hata H."/>
            <person name="Shin-I T."/>
            <person name="Minakuchi Y."/>
            <person name="Ohishi K."/>
            <person name="Motoyama A."/>
            <person name="Aizu T."/>
            <person name="Enomoto A."/>
            <person name="Kondo K."/>
            <person name="Tanaka S."/>
            <person name="Hara Y."/>
            <person name="Koshikawa S."/>
            <person name="Sagara H."/>
            <person name="Miura T."/>
            <person name="Yokobori S."/>
            <person name="Miyagawa K."/>
            <person name="Suzuki Y."/>
            <person name="Kubo T."/>
            <person name="Oyama M."/>
            <person name="Kohara Y."/>
            <person name="Fujiyama A."/>
            <person name="Arakawa K."/>
            <person name="Katayama T."/>
            <person name="Toyoda A."/>
            <person name="Kunieda T."/>
        </authorList>
    </citation>
    <scope>NUCLEOTIDE SEQUENCE [LARGE SCALE GENOMIC DNA]</scope>
    <source>
        <strain evidence="1 2">YOKOZUNA-1</strain>
    </source>
</reference>
<evidence type="ECO:0000313" key="2">
    <source>
        <dbReference type="Proteomes" id="UP000186922"/>
    </source>
</evidence>
<proteinExistence type="predicted"/>
<name>A0A1D1VEY7_RAMVA</name>
<evidence type="ECO:0000313" key="1">
    <source>
        <dbReference type="EMBL" id="GAU97068.1"/>
    </source>
</evidence>
<keyword evidence="2" id="KW-1185">Reference proteome</keyword>
<dbReference type="EMBL" id="BDGG01000004">
    <property type="protein sequence ID" value="GAU97068.1"/>
    <property type="molecule type" value="Genomic_DNA"/>
</dbReference>
<dbReference type="AlphaFoldDB" id="A0A1D1VEY7"/>